<sequence length="177" mass="17648">MIVTLGMALFGLALCAIALVPWFRKSGGGKAPGGKGAPAAAGGRNYRALLPFVGSLCVGIVVSVAVGGFIGTMASWGRKGGGQAGDDALQLLTGARSYQTEHAAATRLGAGSAVVLLLILTVMVLLWRKGAKALRRDIGLGLLAGINLGPTAAGLGFASSVLLPVLISAGGQVQGWL</sequence>
<evidence type="ECO:0000313" key="2">
    <source>
        <dbReference type="EMBL" id="MFC1434281.1"/>
    </source>
</evidence>
<comment type="caution">
    <text evidence="2">The sequence shown here is derived from an EMBL/GenBank/DDBJ whole genome shotgun (WGS) entry which is preliminary data.</text>
</comment>
<dbReference type="EMBL" id="JBHEZY010000012">
    <property type="protein sequence ID" value="MFC1434281.1"/>
    <property type="molecule type" value="Genomic_DNA"/>
</dbReference>
<keyword evidence="1" id="KW-0812">Transmembrane</keyword>
<evidence type="ECO:0000313" key="3">
    <source>
        <dbReference type="Proteomes" id="UP001592530"/>
    </source>
</evidence>
<name>A0ABV6X7L4_9ACTN</name>
<dbReference type="Proteomes" id="UP001592530">
    <property type="component" value="Unassembled WGS sequence"/>
</dbReference>
<proteinExistence type="predicted"/>
<keyword evidence="1" id="KW-0472">Membrane</keyword>
<feature type="transmembrane region" description="Helical" evidence="1">
    <location>
        <begin position="139"/>
        <end position="167"/>
    </location>
</feature>
<feature type="transmembrane region" description="Helical" evidence="1">
    <location>
        <begin position="6"/>
        <end position="23"/>
    </location>
</feature>
<feature type="transmembrane region" description="Helical" evidence="1">
    <location>
        <begin position="108"/>
        <end position="127"/>
    </location>
</feature>
<accession>A0ABV6X7L4</accession>
<gene>
    <name evidence="2" type="ORF">ACEZDB_26940</name>
</gene>
<dbReference type="RefSeq" id="WP_380556671.1">
    <property type="nucleotide sequence ID" value="NZ_JBHEZY010000012.1"/>
</dbReference>
<protein>
    <submittedName>
        <fullName evidence="2">Uncharacterized protein</fullName>
    </submittedName>
</protein>
<reference evidence="2 3" key="1">
    <citation type="submission" date="2024-09" db="EMBL/GenBank/DDBJ databases">
        <authorList>
            <person name="Lee S.D."/>
        </authorList>
    </citation>
    <scope>NUCLEOTIDE SEQUENCE [LARGE SCALE GENOMIC DNA]</scope>
    <source>
        <strain evidence="2 3">N1-3</strain>
    </source>
</reference>
<keyword evidence="1" id="KW-1133">Transmembrane helix</keyword>
<evidence type="ECO:0000256" key="1">
    <source>
        <dbReference type="SAM" id="Phobius"/>
    </source>
</evidence>
<organism evidence="2 3">
    <name type="scientific">Streptacidiphilus alkalitolerans</name>
    <dbReference type="NCBI Taxonomy" id="3342712"/>
    <lineage>
        <taxon>Bacteria</taxon>
        <taxon>Bacillati</taxon>
        <taxon>Actinomycetota</taxon>
        <taxon>Actinomycetes</taxon>
        <taxon>Kitasatosporales</taxon>
        <taxon>Streptomycetaceae</taxon>
        <taxon>Streptacidiphilus</taxon>
    </lineage>
</organism>
<feature type="transmembrane region" description="Helical" evidence="1">
    <location>
        <begin position="48"/>
        <end position="70"/>
    </location>
</feature>